<organism evidence="10 11">
    <name type="scientific">Novipirellula rosea</name>
    <dbReference type="NCBI Taxonomy" id="1031540"/>
    <lineage>
        <taxon>Bacteria</taxon>
        <taxon>Pseudomonadati</taxon>
        <taxon>Planctomycetota</taxon>
        <taxon>Planctomycetia</taxon>
        <taxon>Pirellulales</taxon>
        <taxon>Pirellulaceae</taxon>
        <taxon>Novipirellula</taxon>
    </lineage>
</organism>
<evidence type="ECO:0000256" key="4">
    <source>
        <dbReference type="ARBA" id="ARBA00022798"/>
    </source>
</evidence>
<comment type="similarity">
    <text evidence="2 7">Belongs to the FAD-dependent glycerol-3-phosphate dehydrogenase family.</text>
</comment>
<evidence type="ECO:0000256" key="1">
    <source>
        <dbReference type="ARBA" id="ARBA00001974"/>
    </source>
</evidence>
<dbReference type="InterPro" id="IPR036188">
    <property type="entry name" value="FAD/NAD-bd_sf"/>
</dbReference>
<name>A0ABP8MF49_9BACT</name>
<evidence type="ECO:0000259" key="8">
    <source>
        <dbReference type="Pfam" id="PF01266"/>
    </source>
</evidence>
<evidence type="ECO:0000313" key="10">
    <source>
        <dbReference type="EMBL" id="GAA4449647.1"/>
    </source>
</evidence>
<dbReference type="EC" id="1.1.5.3" evidence="7"/>
<dbReference type="Pfam" id="PF01266">
    <property type="entry name" value="DAO"/>
    <property type="match status" value="1"/>
</dbReference>
<keyword evidence="11" id="KW-1185">Reference proteome</keyword>
<dbReference type="Gene3D" id="1.10.8.870">
    <property type="entry name" value="Alpha-glycerophosphate oxidase, cap domain"/>
    <property type="match status" value="1"/>
</dbReference>
<proteinExistence type="inferred from homology"/>
<keyword evidence="3 7" id="KW-0285">Flavoprotein</keyword>
<accession>A0ABP8MF49</accession>
<evidence type="ECO:0000256" key="7">
    <source>
        <dbReference type="RuleBase" id="RU361217"/>
    </source>
</evidence>
<keyword evidence="4" id="KW-0319">Glycerol metabolism</keyword>
<keyword evidence="5" id="KW-0274">FAD</keyword>
<feature type="domain" description="FAD dependent oxidoreductase" evidence="8">
    <location>
        <begin position="33"/>
        <end position="387"/>
    </location>
</feature>
<dbReference type="InterPro" id="IPR031656">
    <property type="entry name" value="DAO_C"/>
</dbReference>
<reference evidence="11" key="1">
    <citation type="journal article" date="2019" name="Int. J. Syst. Evol. Microbiol.">
        <title>The Global Catalogue of Microorganisms (GCM) 10K type strain sequencing project: providing services to taxonomists for standard genome sequencing and annotation.</title>
        <authorList>
            <consortium name="The Broad Institute Genomics Platform"/>
            <consortium name="The Broad Institute Genome Sequencing Center for Infectious Disease"/>
            <person name="Wu L."/>
            <person name="Ma J."/>
        </authorList>
    </citation>
    <scope>NUCLEOTIDE SEQUENCE [LARGE SCALE GENOMIC DNA]</scope>
    <source>
        <strain evidence="11">JCM 17759</strain>
    </source>
</reference>
<dbReference type="EMBL" id="BAABGA010000018">
    <property type="protein sequence ID" value="GAA4449647.1"/>
    <property type="molecule type" value="Genomic_DNA"/>
</dbReference>
<comment type="cofactor">
    <cofactor evidence="1 7">
        <name>FAD</name>
        <dbReference type="ChEBI" id="CHEBI:57692"/>
    </cofactor>
</comment>
<evidence type="ECO:0000256" key="2">
    <source>
        <dbReference type="ARBA" id="ARBA00007330"/>
    </source>
</evidence>
<dbReference type="InterPro" id="IPR000447">
    <property type="entry name" value="G3P_DH_FAD-dep"/>
</dbReference>
<dbReference type="InterPro" id="IPR038299">
    <property type="entry name" value="DAO_C_sf"/>
</dbReference>
<dbReference type="PANTHER" id="PTHR11985:SF35">
    <property type="entry name" value="ANAEROBIC GLYCEROL-3-PHOSPHATE DEHYDROGENASE SUBUNIT A"/>
    <property type="match status" value="1"/>
</dbReference>
<dbReference type="Gene3D" id="3.50.50.60">
    <property type="entry name" value="FAD/NAD(P)-binding domain"/>
    <property type="match status" value="1"/>
</dbReference>
<evidence type="ECO:0000256" key="6">
    <source>
        <dbReference type="ARBA" id="ARBA00023002"/>
    </source>
</evidence>
<dbReference type="SUPFAM" id="SSF51905">
    <property type="entry name" value="FAD/NAD(P)-binding domain"/>
    <property type="match status" value="1"/>
</dbReference>
<dbReference type="InterPro" id="IPR006076">
    <property type="entry name" value="FAD-dep_OxRdtase"/>
</dbReference>
<protein>
    <recommendedName>
        <fullName evidence="7">Glycerol-3-phosphate dehydrogenase</fullName>
        <ecNumber evidence="7">1.1.5.3</ecNumber>
    </recommendedName>
</protein>
<sequence>MNFHGNTPPGTAPAGMNRDNAIKRLHQRQSPWDILIIGGGATGVGIAMDAASRGLDVLLLEQADFGKGTSSRSTKLVHGGVRYLEQGNITLVRDALRERSLLRANAPHLVHDMPFLIPCKNRWERFFYGVGLKVYDFLAAGNNFGRSHGVSNKETLTHIPVLKSTASKGGVIYHDGQFDDTRLLINMATTATDHGACLINYASVDALTKDSLGDLDGVIAKDHESGEQWTIRAKCIVNAAGPFCDSVRALDDAGDEKMLSTSQGVHIVLPRHFFPGDTAMIVPKTSDGRVIFIIPWHDHAVIGTTDTPIETPTLEPTAKAEEIQFLLDTTAEYLADAPTHDDILSVFVGIRPLVKGDKSARTASLSRDHTIRVSTSGLVTITGGKWTTVRKMAEDCVDRVVREKYLSAKPCITQSMHLHGFIESSSVRSDSRSYYGSDLKSIEQLESESPDLAKLLHTSLTIRGSDVVWAVRHEMARTIEDVLARRTRSLFLNAQAALDIAYEVAQLMATELNRDQAWIDEQLGDFRSVAQNYLPKKSQ</sequence>
<feature type="domain" description="Alpha-glycerophosphate oxidase C-terminal" evidence="9">
    <location>
        <begin position="433"/>
        <end position="517"/>
    </location>
</feature>
<dbReference type="PRINTS" id="PR01001">
    <property type="entry name" value="FADG3PDH"/>
</dbReference>
<evidence type="ECO:0000256" key="5">
    <source>
        <dbReference type="ARBA" id="ARBA00022827"/>
    </source>
</evidence>
<dbReference type="PANTHER" id="PTHR11985">
    <property type="entry name" value="GLYCEROL-3-PHOSPHATE DEHYDROGENASE"/>
    <property type="match status" value="1"/>
</dbReference>
<evidence type="ECO:0000313" key="11">
    <source>
        <dbReference type="Proteomes" id="UP001500840"/>
    </source>
</evidence>
<comment type="catalytic activity">
    <reaction evidence="7">
        <text>a quinone + sn-glycerol 3-phosphate = dihydroxyacetone phosphate + a quinol</text>
        <dbReference type="Rhea" id="RHEA:18977"/>
        <dbReference type="ChEBI" id="CHEBI:24646"/>
        <dbReference type="ChEBI" id="CHEBI:57597"/>
        <dbReference type="ChEBI" id="CHEBI:57642"/>
        <dbReference type="ChEBI" id="CHEBI:132124"/>
        <dbReference type="EC" id="1.1.5.3"/>
    </reaction>
</comment>
<evidence type="ECO:0000256" key="3">
    <source>
        <dbReference type="ARBA" id="ARBA00022630"/>
    </source>
</evidence>
<dbReference type="Gene3D" id="3.30.9.10">
    <property type="entry name" value="D-Amino Acid Oxidase, subunit A, domain 2"/>
    <property type="match status" value="1"/>
</dbReference>
<keyword evidence="6 7" id="KW-0560">Oxidoreductase</keyword>
<gene>
    <name evidence="10" type="ORF">GCM10023156_14600</name>
</gene>
<dbReference type="Pfam" id="PF16901">
    <property type="entry name" value="DAO_C"/>
    <property type="match status" value="1"/>
</dbReference>
<comment type="caution">
    <text evidence="10">The sequence shown here is derived from an EMBL/GenBank/DDBJ whole genome shotgun (WGS) entry which is preliminary data.</text>
</comment>
<evidence type="ECO:0000259" key="9">
    <source>
        <dbReference type="Pfam" id="PF16901"/>
    </source>
</evidence>
<dbReference type="PROSITE" id="PS00977">
    <property type="entry name" value="FAD_G3PDH_1"/>
    <property type="match status" value="1"/>
</dbReference>
<dbReference type="Proteomes" id="UP001500840">
    <property type="component" value="Unassembled WGS sequence"/>
</dbReference>